<protein>
    <submittedName>
        <fullName evidence="9">GDSL-like Lipase/Acylhydrolase superfamily protein</fullName>
    </submittedName>
</protein>
<feature type="chain" id="PRO_5029769633" evidence="8">
    <location>
        <begin position="27"/>
        <end position="109"/>
    </location>
</feature>
<comment type="caution">
    <text evidence="9">The sequence shown here is derived from an EMBL/GenBank/DDBJ whole genome shotgun (WGS) entry which is preliminary data.</text>
</comment>
<keyword evidence="7" id="KW-0443">Lipid metabolism</keyword>
<evidence type="ECO:0000256" key="7">
    <source>
        <dbReference type="ARBA" id="ARBA00023098"/>
    </source>
</evidence>
<dbReference type="InterPro" id="IPR036514">
    <property type="entry name" value="SGNH_hydro_sf"/>
</dbReference>
<dbReference type="Gene3D" id="3.40.50.1110">
    <property type="entry name" value="SGNH hydrolase"/>
    <property type="match status" value="1"/>
</dbReference>
<evidence type="ECO:0000256" key="4">
    <source>
        <dbReference type="ARBA" id="ARBA00022729"/>
    </source>
</evidence>
<evidence type="ECO:0000256" key="6">
    <source>
        <dbReference type="ARBA" id="ARBA00022963"/>
    </source>
</evidence>
<keyword evidence="10" id="KW-1185">Reference proteome</keyword>
<evidence type="ECO:0000256" key="8">
    <source>
        <dbReference type="SAM" id="SignalP"/>
    </source>
</evidence>
<keyword evidence="4 8" id="KW-0732">Signal</keyword>
<dbReference type="AlphaFoldDB" id="A0A7J0DPI3"/>
<name>A0A7J0DPI3_9ERIC</name>
<dbReference type="EMBL" id="BJWL01000312">
    <property type="protein sequence ID" value="GFS38419.1"/>
    <property type="molecule type" value="Genomic_DNA"/>
</dbReference>
<comment type="subcellular location">
    <subcellularLocation>
        <location evidence="1">Secreted</location>
    </subcellularLocation>
</comment>
<dbReference type="InterPro" id="IPR051238">
    <property type="entry name" value="GDSL_esterase/lipase"/>
</dbReference>
<evidence type="ECO:0000256" key="3">
    <source>
        <dbReference type="ARBA" id="ARBA00022525"/>
    </source>
</evidence>
<reference evidence="10" key="1">
    <citation type="submission" date="2019-07" db="EMBL/GenBank/DDBJ databases">
        <title>De Novo Assembly of kiwifruit Actinidia rufa.</title>
        <authorList>
            <person name="Sugita-Konishi S."/>
            <person name="Sato K."/>
            <person name="Mori E."/>
            <person name="Abe Y."/>
            <person name="Kisaki G."/>
            <person name="Hamano K."/>
            <person name="Suezawa K."/>
            <person name="Otani M."/>
            <person name="Fukuda T."/>
            <person name="Manabe T."/>
            <person name="Gomi K."/>
            <person name="Tabuchi M."/>
            <person name="Akimitsu K."/>
            <person name="Kataoka I."/>
        </authorList>
    </citation>
    <scope>NUCLEOTIDE SEQUENCE [LARGE SCALE GENOMIC DNA]</scope>
    <source>
        <strain evidence="10">cv. Fuchu</strain>
    </source>
</reference>
<comment type="similarity">
    <text evidence="2">Belongs to the 'GDSL' lipolytic enzyme family.</text>
</comment>
<dbReference type="Proteomes" id="UP000585474">
    <property type="component" value="Unassembled WGS sequence"/>
</dbReference>
<dbReference type="GO" id="GO:0016787">
    <property type="term" value="F:hydrolase activity"/>
    <property type="evidence" value="ECO:0007669"/>
    <property type="project" value="UniProtKB-KW"/>
</dbReference>
<organism evidence="9 10">
    <name type="scientific">Actinidia rufa</name>
    <dbReference type="NCBI Taxonomy" id="165716"/>
    <lineage>
        <taxon>Eukaryota</taxon>
        <taxon>Viridiplantae</taxon>
        <taxon>Streptophyta</taxon>
        <taxon>Embryophyta</taxon>
        <taxon>Tracheophyta</taxon>
        <taxon>Spermatophyta</taxon>
        <taxon>Magnoliopsida</taxon>
        <taxon>eudicotyledons</taxon>
        <taxon>Gunneridae</taxon>
        <taxon>Pentapetalae</taxon>
        <taxon>asterids</taxon>
        <taxon>Ericales</taxon>
        <taxon>Actinidiaceae</taxon>
        <taxon>Actinidia</taxon>
    </lineage>
</organism>
<keyword evidence="3" id="KW-0964">Secreted</keyword>
<accession>A0A7J0DPI3</accession>
<dbReference type="GO" id="GO:0005576">
    <property type="term" value="C:extracellular region"/>
    <property type="evidence" value="ECO:0007669"/>
    <property type="project" value="UniProtKB-SubCell"/>
</dbReference>
<evidence type="ECO:0000313" key="9">
    <source>
        <dbReference type="EMBL" id="GFS38419.1"/>
    </source>
</evidence>
<keyword evidence="6" id="KW-0442">Lipid degradation</keyword>
<dbReference type="OrthoDB" id="1600564at2759"/>
<evidence type="ECO:0000256" key="2">
    <source>
        <dbReference type="ARBA" id="ARBA00008668"/>
    </source>
</evidence>
<gene>
    <name evidence="9" type="ORF">Acr_00g0057450</name>
</gene>
<evidence type="ECO:0000313" key="10">
    <source>
        <dbReference type="Proteomes" id="UP000585474"/>
    </source>
</evidence>
<evidence type="ECO:0000256" key="5">
    <source>
        <dbReference type="ARBA" id="ARBA00022801"/>
    </source>
</evidence>
<dbReference type="GO" id="GO:0016042">
    <property type="term" value="P:lipid catabolic process"/>
    <property type="evidence" value="ECO:0007669"/>
    <property type="project" value="UniProtKB-KW"/>
</dbReference>
<proteinExistence type="inferred from homology"/>
<keyword evidence="5 9" id="KW-0378">Hydrolase</keyword>
<sequence length="109" mass="12035">MATNTCPNLLIILCFSFLAFLLPCSGQEKIEDAKIKGMFVLGSSLVDNGNNNFLQVSMAKADYSPYGIDFPLGPSGRFTYGKNMIDLLGDQLKLSFLYSSCHQPLDKRD</sequence>
<evidence type="ECO:0000256" key="1">
    <source>
        <dbReference type="ARBA" id="ARBA00004613"/>
    </source>
</evidence>
<dbReference type="PANTHER" id="PTHR45650">
    <property type="entry name" value="GDSL-LIKE LIPASE/ACYLHYDROLASE-RELATED"/>
    <property type="match status" value="1"/>
</dbReference>
<dbReference type="PANTHER" id="PTHR45650:SF2">
    <property type="entry name" value="OS06G0560700 PROTEIN"/>
    <property type="match status" value="1"/>
</dbReference>
<feature type="signal peptide" evidence="8">
    <location>
        <begin position="1"/>
        <end position="26"/>
    </location>
</feature>